<reference evidence="8" key="1">
    <citation type="journal article" date="2019" name="Int. J. Syst. Evol. Microbiol.">
        <title>The Global Catalogue of Microorganisms (GCM) 10K type strain sequencing project: providing services to taxonomists for standard genome sequencing and annotation.</title>
        <authorList>
            <consortium name="The Broad Institute Genomics Platform"/>
            <consortium name="The Broad Institute Genome Sequencing Center for Infectious Disease"/>
            <person name="Wu L."/>
            <person name="Ma J."/>
        </authorList>
    </citation>
    <scope>NUCLEOTIDE SEQUENCE [LARGE SCALE GENOMIC DNA]</scope>
    <source>
        <strain evidence="8">JCM 3380</strain>
    </source>
</reference>
<evidence type="ECO:0000256" key="3">
    <source>
        <dbReference type="ARBA" id="ARBA00022989"/>
    </source>
</evidence>
<dbReference type="InterPro" id="IPR013525">
    <property type="entry name" value="ABC2_TM"/>
</dbReference>
<feature type="transmembrane region" description="Helical" evidence="5">
    <location>
        <begin position="139"/>
        <end position="164"/>
    </location>
</feature>
<comment type="caution">
    <text evidence="7">The sequence shown here is derived from an EMBL/GenBank/DDBJ whole genome shotgun (WGS) entry which is preliminary data.</text>
</comment>
<protein>
    <submittedName>
        <fullName evidence="7">ABC transporter permease</fullName>
    </submittedName>
</protein>
<feature type="transmembrane region" description="Helical" evidence="5">
    <location>
        <begin position="257"/>
        <end position="275"/>
    </location>
</feature>
<evidence type="ECO:0000256" key="4">
    <source>
        <dbReference type="ARBA" id="ARBA00023136"/>
    </source>
</evidence>
<feature type="transmembrane region" description="Helical" evidence="5">
    <location>
        <begin position="311"/>
        <end position="331"/>
    </location>
</feature>
<feature type="domain" description="ABC-2 type transporter transmembrane" evidence="6">
    <location>
        <begin position="135"/>
        <end position="332"/>
    </location>
</feature>
<feature type="transmembrane region" description="Helical" evidence="5">
    <location>
        <begin position="27"/>
        <end position="48"/>
    </location>
</feature>
<dbReference type="Proteomes" id="UP001500416">
    <property type="component" value="Unassembled WGS sequence"/>
</dbReference>
<evidence type="ECO:0000256" key="5">
    <source>
        <dbReference type="SAM" id="Phobius"/>
    </source>
</evidence>
<feature type="transmembrane region" description="Helical" evidence="5">
    <location>
        <begin position="184"/>
        <end position="206"/>
    </location>
</feature>
<sequence>MDRRRFVSATRLVAEREVKTLVRTKGFWIGFAVIVLGLFAMSILPTVFGGDRTKVAAVGTAATEALAGSDLDVRTVSDVDAASALVRSEEVEAAVVPSGDGVKVLALDDPPTDVVAALRTAPRVELLDPQAVGQGQKTVTVMVFAVVFLIFGMGGAAIATSTVVEKQTRIVEILVATVPVRALLAGKIVGHTVLTLAQAVVLAVLAPIALRLGGHQELLAVVAPALGWFVPFLVLGFLLLAGMWAVAGSVVSRQEDLGSSMGLVVMLVIGPYFGVMTFSDDATVMHVLSYVPFTSAIAMPVRMFAQQAAAWEALLAMGLLAGTVVLVVLLASRIYSGSLLHTGGKLALKKAWAREE</sequence>
<evidence type="ECO:0000256" key="2">
    <source>
        <dbReference type="ARBA" id="ARBA00022692"/>
    </source>
</evidence>
<proteinExistence type="predicted"/>
<comment type="subcellular location">
    <subcellularLocation>
        <location evidence="1">Membrane</location>
        <topology evidence="1">Multi-pass membrane protein</topology>
    </subcellularLocation>
</comment>
<organism evidence="7 8">
    <name type="scientific">Saccharothrix mutabilis subsp. mutabilis</name>
    <dbReference type="NCBI Taxonomy" id="66855"/>
    <lineage>
        <taxon>Bacteria</taxon>
        <taxon>Bacillati</taxon>
        <taxon>Actinomycetota</taxon>
        <taxon>Actinomycetes</taxon>
        <taxon>Pseudonocardiales</taxon>
        <taxon>Pseudonocardiaceae</taxon>
        <taxon>Saccharothrix</taxon>
    </lineage>
</organism>
<evidence type="ECO:0000256" key="1">
    <source>
        <dbReference type="ARBA" id="ARBA00004141"/>
    </source>
</evidence>
<keyword evidence="3 5" id="KW-1133">Transmembrane helix</keyword>
<gene>
    <name evidence="7" type="ORF">GCM10010492_70920</name>
</gene>
<evidence type="ECO:0000259" key="6">
    <source>
        <dbReference type="Pfam" id="PF12698"/>
    </source>
</evidence>
<feature type="transmembrane region" description="Helical" evidence="5">
    <location>
        <begin position="218"/>
        <end position="245"/>
    </location>
</feature>
<dbReference type="EMBL" id="BAAABU010000029">
    <property type="protein sequence ID" value="GAA0259800.1"/>
    <property type="molecule type" value="Genomic_DNA"/>
</dbReference>
<dbReference type="RefSeq" id="WP_343939307.1">
    <property type="nucleotide sequence ID" value="NZ_BAAABU010000029.1"/>
</dbReference>
<name>A0ABP3EG12_9PSEU</name>
<keyword evidence="4 5" id="KW-0472">Membrane</keyword>
<dbReference type="Pfam" id="PF12698">
    <property type="entry name" value="ABC2_membrane_3"/>
    <property type="match status" value="1"/>
</dbReference>
<evidence type="ECO:0000313" key="8">
    <source>
        <dbReference type="Proteomes" id="UP001500416"/>
    </source>
</evidence>
<accession>A0ABP3EG12</accession>
<keyword evidence="2 5" id="KW-0812">Transmembrane</keyword>
<keyword evidence="8" id="KW-1185">Reference proteome</keyword>
<evidence type="ECO:0000313" key="7">
    <source>
        <dbReference type="EMBL" id="GAA0259800.1"/>
    </source>
</evidence>